<evidence type="ECO:0000313" key="5">
    <source>
        <dbReference type="Proteomes" id="UP000184267"/>
    </source>
</evidence>
<dbReference type="AlphaFoldDB" id="A0A1M2V4D1"/>
<comment type="caution">
    <text evidence="4">The sequence shown here is derived from an EMBL/GenBank/DDBJ whole genome shotgun (WGS) entry which is preliminary data.</text>
</comment>
<feature type="region of interest" description="Disordered" evidence="2">
    <location>
        <begin position="1"/>
        <end position="61"/>
    </location>
</feature>
<keyword evidence="3" id="KW-0472">Membrane</keyword>
<protein>
    <submittedName>
        <fullName evidence="4">Uncharacterized protein</fullName>
    </submittedName>
</protein>
<dbReference type="OrthoDB" id="4179406at2759"/>
<proteinExistence type="predicted"/>
<dbReference type="OMA" id="ININRWT"/>
<feature type="coiled-coil region" evidence="1">
    <location>
        <begin position="416"/>
        <end position="480"/>
    </location>
</feature>
<keyword evidence="3" id="KW-0812">Transmembrane</keyword>
<evidence type="ECO:0000256" key="1">
    <source>
        <dbReference type="SAM" id="Coils"/>
    </source>
</evidence>
<accession>A0A1M2V4D1</accession>
<keyword evidence="3" id="KW-1133">Transmembrane helix</keyword>
<dbReference type="Proteomes" id="UP000184267">
    <property type="component" value="Unassembled WGS sequence"/>
</dbReference>
<evidence type="ECO:0000256" key="2">
    <source>
        <dbReference type="SAM" id="MobiDB-lite"/>
    </source>
</evidence>
<keyword evidence="1" id="KW-0175">Coiled coil</keyword>
<organism evidence="4 5">
    <name type="scientific">Trametes pubescens</name>
    <name type="common">White-rot fungus</name>
    <dbReference type="NCBI Taxonomy" id="154538"/>
    <lineage>
        <taxon>Eukaryota</taxon>
        <taxon>Fungi</taxon>
        <taxon>Dikarya</taxon>
        <taxon>Basidiomycota</taxon>
        <taxon>Agaricomycotina</taxon>
        <taxon>Agaricomycetes</taxon>
        <taxon>Polyporales</taxon>
        <taxon>Polyporaceae</taxon>
        <taxon>Trametes</taxon>
    </lineage>
</organism>
<feature type="transmembrane region" description="Helical" evidence="3">
    <location>
        <begin position="131"/>
        <end position="150"/>
    </location>
</feature>
<gene>
    <name evidence="4" type="ORF">TRAPUB_7015</name>
</gene>
<keyword evidence="5" id="KW-1185">Reference proteome</keyword>
<evidence type="ECO:0000313" key="4">
    <source>
        <dbReference type="EMBL" id="OJT02448.1"/>
    </source>
</evidence>
<reference evidence="4 5" key="1">
    <citation type="submission" date="2016-10" db="EMBL/GenBank/DDBJ databases">
        <title>Genome sequence of the basidiomycete white-rot fungus Trametes pubescens.</title>
        <authorList>
            <person name="Makela M.R."/>
            <person name="Granchi Z."/>
            <person name="Peng M."/>
            <person name="De Vries R.P."/>
            <person name="Grigoriev I."/>
            <person name="Riley R."/>
            <person name="Hilden K."/>
        </authorList>
    </citation>
    <scope>NUCLEOTIDE SEQUENCE [LARGE SCALE GENOMIC DNA]</scope>
    <source>
        <strain evidence="4 5">FBCC735</strain>
    </source>
</reference>
<evidence type="ECO:0000256" key="3">
    <source>
        <dbReference type="SAM" id="Phobius"/>
    </source>
</evidence>
<name>A0A1M2V4D1_TRAPU</name>
<dbReference type="EMBL" id="MNAD01001670">
    <property type="protein sequence ID" value="OJT02448.1"/>
    <property type="molecule type" value="Genomic_DNA"/>
</dbReference>
<sequence length="485" mass="53670">MAGDTMAVQNPSDRVDDTEWEDIPETNLARYEAVAPLTPRSGSVTSSAPGTPRTGARRRRGIKAGTPIVQPQFIATQPRRANIRPQQIQRQRNPTRPVIAIDREDVQDALIHGTAETVRYLGGVLTHALRLLRWPFGILLALWLLGFIVARISETLRPIVTPFCIIPGISGSTLCRAPQVLLNADGEPVPLRADYPELVKIQSSNFEELLDGAVGGSGLSLEIKKAEMASKDLITLVKFSQLKSKDLLAESLFEFVEDAKMTGRGLQKLTSKVNGAVDKIMAINDYALRTIEGAQDEPKSVLQVIWPFASPPSPPSQDLVVAAFRDSMDVHAAEMRRLVLELDVSEKNLDRLDVHLGALHDLCTRENVGLTTVREDLLAELWTILGGNKRRLRGIDGNLELLRDLGEYRKRAAAHVAAAKQTIMAMGEDMEDLRERVAAPDIVGDRIPVEVHMRSIQSGLERLKEDRIKAREREEQLMNRILGTA</sequence>
<dbReference type="STRING" id="154538.A0A1M2V4D1"/>